<dbReference type="PANTHER" id="PTHR30461">
    <property type="entry name" value="DNA-INVERTASE FROM LAMBDOID PROPHAGE"/>
    <property type="match status" value="1"/>
</dbReference>
<evidence type="ECO:0000259" key="4">
    <source>
        <dbReference type="PROSITE" id="PS51737"/>
    </source>
</evidence>
<dbReference type="Gene3D" id="3.40.50.1390">
    <property type="entry name" value="Resolvase, N-terminal catalytic domain"/>
    <property type="match status" value="1"/>
</dbReference>
<gene>
    <name evidence="5" type="ORF">IAB44_00085</name>
</gene>
<dbReference type="InterPro" id="IPR036162">
    <property type="entry name" value="Resolvase-like_N_sf"/>
</dbReference>
<dbReference type="Proteomes" id="UP000823935">
    <property type="component" value="Unassembled WGS sequence"/>
</dbReference>
<dbReference type="InterPro" id="IPR050639">
    <property type="entry name" value="SSR_resolvase"/>
</dbReference>
<dbReference type="GO" id="GO:0003677">
    <property type="term" value="F:DNA binding"/>
    <property type="evidence" value="ECO:0007669"/>
    <property type="project" value="InterPro"/>
</dbReference>
<dbReference type="Pfam" id="PF00239">
    <property type="entry name" value="Resolvase"/>
    <property type="match status" value="1"/>
</dbReference>
<evidence type="ECO:0000256" key="1">
    <source>
        <dbReference type="SAM" id="Coils"/>
    </source>
</evidence>
<evidence type="ECO:0000313" key="5">
    <source>
        <dbReference type="EMBL" id="HIS29942.1"/>
    </source>
</evidence>
<keyword evidence="1" id="KW-0175">Coiled coil</keyword>
<dbReference type="InterPro" id="IPR025827">
    <property type="entry name" value="Zn_ribbon_recom_dom"/>
</dbReference>
<accession>A0A9D1JIH4</accession>
<dbReference type="Pfam" id="PF07508">
    <property type="entry name" value="Recombinase"/>
    <property type="match status" value="1"/>
</dbReference>
<feature type="domain" description="Recombinase" evidence="4">
    <location>
        <begin position="195"/>
        <end position="338"/>
    </location>
</feature>
<feature type="domain" description="Resolvase/invertase-type recombinase catalytic" evidence="3">
    <location>
        <begin position="32"/>
        <end position="185"/>
    </location>
</feature>
<dbReference type="EMBL" id="DVIQ01000002">
    <property type="protein sequence ID" value="HIS29942.1"/>
    <property type="molecule type" value="Genomic_DNA"/>
</dbReference>
<dbReference type="PROSITE" id="PS51737">
    <property type="entry name" value="RECOMBINASE_DNA_BIND"/>
    <property type="match status" value="1"/>
</dbReference>
<dbReference type="Gene3D" id="3.90.1750.20">
    <property type="entry name" value="Putative Large Serine Recombinase, Chain B, Domain 2"/>
    <property type="match status" value="1"/>
</dbReference>
<dbReference type="InterPro" id="IPR011109">
    <property type="entry name" value="DNA_bind_recombinase_dom"/>
</dbReference>
<reference evidence="5" key="2">
    <citation type="journal article" date="2021" name="PeerJ">
        <title>Extensive microbial diversity within the chicken gut microbiome revealed by metagenomics and culture.</title>
        <authorList>
            <person name="Gilroy R."/>
            <person name="Ravi A."/>
            <person name="Getino M."/>
            <person name="Pursley I."/>
            <person name="Horton D.L."/>
            <person name="Alikhan N.F."/>
            <person name="Baker D."/>
            <person name="Gharbi K."/>
            <person name="Hall N."/>
            <person name="Watson M."/>
            <person name="Adriaenssens E.M."/>
            <person name="Foster-Nyarko E."/>
            <person name="Jarju S."/>
            <person name="Secka A."/>
            <person name="Antonio M."/>
            <person name="Oren A."/>
            <person name="Chaudhuri R.R."/>
            <person name="La Ragione R."/>
            <person name="Hildebrand F."/>
            <person name="Pallen M.J."/>
        </authorList>
    </citation>
    <scope>NUCLEOTIDE SEQUENCE</scope>
    <source>
        <strain evidence="5">CHK190-19873</strain>
    </source>
</reference>
<comment type="caution">
    <text evidence="5">The sequence shown here is derived from an EMBL/GenBank/DDBJ whole genome shotgun (WGS) entry which is preliminary data.</text>
</comment>
<dbReference type="PANTHER" id="PTHR30461:SF23">
    <property type="entry name" value="DNA RECOMBINASE-RELATED"/>
    <property type="match status" value="1"/>
</dbReference>
<dbReference type="InterPro" id="IPR038109">
    <property type="entry name" value="DNA_bind_recomb_sf"/>
</dbReference>
<dbReference type="AlphaFoldDB" id="A0A9D1JIH4"/>
<evidence type="ECO:0000259" key="3">
    <source>
        <dbReference type="PROSITE" id="PS51736"/>
    </source>
</evidence>
<organism evidence="5 6">
    <name type="scientific">Candidatus Limivivens intestinipullorum</name>
    <dbReference type="NCBI Taxonomy" id="2840858"/>
    <lineage>
        <taxon>Bacteria</taxon>
        <taxon>Bacillati</taxon>
        <taxon>Bacillota</taxon>
        <taxon>Clostridia</taxon>
        <taxon>Lachnospirales</taxon>
        <taxon>Lachnospiraceae</taxon>
        <taxon>Lachnospiraceae incertae sedis</taxon>
        <taxon>Candidatus Limivivens</taxon>
    </lineage>
</organism>
<reference evidence="5" key="1">
    <citation type="submission" date="2020-10" db="EMBL/GenBank/DDBJ databases">
        <authorList>
            <person name="Gilroy R."/>
        </authorList>
    </citation>
    <scope>NUCLEOTIDE SEQUENCE</scope>
    <source>
        <strain evidence="5">CHK190-19873</strain>
    </source>
</reference>
<evidence type="ECO:0000313" key="6">
    <source>
        <dbReference type="Proteomes" id="UP000823935"/>
    </source>
</evidence>
<feature type="compositionally biased region" description="Basic residues" evidence="2">
    <location>
        <begin position="1"/>
        <end position="17"/>
    </location>
</feature>
<protein>
    <submittedName>
        <fullName evidence="5">Recombinase family protein</fullName>
    </submittedName>
</protein>
<dbReference type="SUPFAM" id="SSF53041">
    <property type="entry name" value="Resolvase-like"/>
    <property type="match status" value="1"/>
</dbReference>
<feature type="coiled-coil region" evidence="1">
    <location>
        <begin position="477"/>
        <end position="511"/>
    </location>
</feature>
<dbReference type="PROSITE" id="PS51736">
    <property type="entry name" value="RECOMBINASES_3"/>
    <property type="match status" value="1"/>
</dbReference>
<feature type="region of interest" description="Disordered" evidence="2">
    <location>
        <begin position="1"/>
        <end position="26"/>
    </location>
</feature>
<proteinExistence type="predicted"/>
<dbReference type="SMART" id="SM00857">
    <property type="entry name" value="Resolvase"/>
    <property type="match status" value="1"/>
</dbReference>
<name>A0A9D1JIH4_9FIRM</name>
<dbReference type="GO" id="GO:0000150">
    <property type="term" value="F:DNA strand exchange activity"/>
    <property type="evidence" value="ECO:0007669"/>
    <property type="project" value="InterPro"/>
</dbReference>
<dbReference type="Pfam" id="PF13408">
    <property type="entry name" value="Zn_ribbon_recom"/>
    <property type="match status" value="1"/>
</dbReference>
<sequence>MSRQKRRLARMARKSRVHREWAQKAESTPRYLAGLYSRLSDEDGDDTEQNSIGNQQKIGLAFLEEHKEIQLVDTYSDNGYTGMNYNRPGYGRMFEDLQKGRINCVIIKDISRLGRHFVLTSELVERIFPEMGIRLISINDEYDSLDKNAEAKTLTLPLRMVMNDYYVKDISRKIRSSIAAKMQEGEFLPSSGSIPYGYLRDPENNTFAVDPEASVIVQRIFKMRASGMKFNAIAKKLNQEEIPCPGRLRYLRGMTINKNYESAIWIRGTIRKITNNPTYIGNRIHGKVKRDRVGMEKTRRAPEEWQVIEKAHPPIVTQELYAEVQKVNQEELELLGSYEKRADAGVDYRKLFHGKVICGDCKSDMVAAKNCARPNAKTPSSIFYDCKKYRYSNHTNCRSHYIRQETLMKAVTDLLNQQIKLCVDVERMVQKIQIMPETVTSQKAASNSCASIRVKRCNLEARIERLLVDLTERLITKDEYLYMKERYEKELEELLEKEAEAEKSAKELNVVVNTVEKWIGVIKQYQEIPVIDRKLIDILIDHIEVFEDRHIKIILNYADPYRPMLDYLEKRGVMLYAG</sequence>
<evidence type="ECO:0000256" key="2">
    <source>
        <dbReference type="SAM" id="MobiDB-lite"/>
    </source>
</evidence>
<dbReference type="InterPro" id="IPR006119">
    <property type="entry name" value="Resolv_N"/>
</dbReference>